<evidence type="ECO:0000256" key="2">
    <source>
        <dbReference type="ARBA" id="ARBA00022670"/>
    </source>
</evidence>
<proteinExistence type="inferred from homology"/>
<dbReference type="InterPro" id="IPR008754">
    <property type="entry name" value="Peptidase_M43"/>
</dbReference>
<dbReference type="GO" id="GO:0046872">
    <property type="term" value="F:metal ion binding"/>
    <property type="evidence" value="ECO:0007669"/>
    <property type="project" value="UniProtKB-KW"/>
</dbReference>
<comment type="caution">
    <text evidence="10">The sequence shown here is derived from an EMBL/GenBank/DDBJ whole genome shotgun (WGS) entry which is preliminary data.</text>
</comment>
<dbReference type="GO" id="GO:0008237">
    <property type="term" value="F:metallopeptidase activity"/>
    <property type="evidence" value="ECO:0007669"/>
    <property type="project" value="UniProtKB-KW"/>
</dbReference>
<evidence type="ECO:0000256" key="8">
    <source>
        <dbReference type="ARBA" id="ARBA00023157"/>
    </source>
</evidence>
<protein>
    <submittedName>
        <fullName evidence="10">T9SS type A sorting domain-containing protein</fullName>
    </submittedName>
</protein>
<keyword evidence="2" id="KW-0645">Protease</keyword>
<keyword evidence="4" id="KW-0732">Signal</keyword>
<evidence type="ECO:0000256" key="4">
    <source>
        <dbReference type="ARBA" id="ARBA00022729"/>
    </source>
</evidence>
<reference evidence="10" key="1">
    <citation type="journal article" date="2020" name="mSystems">
        <title>Genome- and Community-Level Interaction Insights into Carbon Utilization and Element Cycling Functions of Hydrothermarchaeota in Hydrothermal Sediment.</title>
        <authorList>
            <person name="Zhou Z."/>
            <person name="Liu Y."/>
            <person name="Xu W."/>
            <person name="Pan J."/>
            <person name="Luo Z.H."/>
            <person name="Li M."/>
        </authorList>
    </citation>
    <scope>NUCLEOTIDE SEQUENCE [LARGE SCALE GENOMIC DNA]</scope>
    <source>
        <strain evidence="10">SpSt-1217</strain>
    </source>
</reference>
<organism evidence="10">
    <name type="scientific">Mariniphaga anaerophila</name>
    <dbReference type="NCBI Taxonomy" id="1484053"/>
    <lineage>
        <taxon>Bacteria</taxon>
        <taxon>Pseudomonadati</taxon>
        <taxon>Bacteroidota</taxon>
        <taxon>Bacteroidia</taxon>
        <taxon>Marinilabiliales</taxon>
        <taxon>Prolixibacteraceae</taxon>
        <taxon>Mariniphaga</taxon>
    </lineage>
</organism>
<keyword evidence="3" id="KW-0479">Metal-binding</keyword>
<dbReference type="PANTHER" id="PTHR47466:SF1">
    <property type="entry name" value="METALLOPROTEASE MEP1 (AFU_ORTHOLOGUE AFUA_1G07730)-RELATED"/>
    <property type="match status" value="1"/>
</dbReference>
<gene>
    <name evidence="10" type="ORF">ENN90_15065</name>
</gene>
<keyword evidence="6" id="KW-0862">Zinc</keyword>
<dbReference type="Pfam" id="PF05572">
    <property type="entry name" value="Peptidase_M43"/>
    <property type="match status" value="1"/>
</dbReference>
<evidence type="ECO:0000256" key="1">
    <source>
        <dbReference type="ARBA" id="ARBA00008721"/>
    </source>
</evidence>
<dbReference type="AlphaFoldDB" id="A0A831LJJ0"/>
<accession>A0A831LJJ0</accession>
<dbReference type="CDD" id="cd04275">
    <property type="entry name" value="ZnMc_pappalysin_like"/>
    <property type="match status" value="1"/>
</dbReference>
<evidence type="ECO:0000259" key="9">
    <source>
        <dbReference type="Pfam" id="PF05572"/>
    </source>
</evidence>
<keyword evidence="8" id="KW-1015">Disulfide bond</keyword>
<name>A0A831LJJ0_9BACT</name>
<keyword evidence="7" id="KW-0482">Metalloprotease</keyword>
<feature type="domain" description="Peptidase M43 pregnancy-associated plasma-A" evidence="9">
    <location>
        <begin position="175"/>
        <end position="331"/>
    </location>
</feature>
<dbReference type="InterPro" id="IPR026444">
    <property type="entry name" value="Secre_tail"/>
</dbReference>
<evidence type="ECO:0000256" key="5">
    <source>
        <dbReference type="ARBA" id="ARBA00022801"/>
    </source>
</evidence>
<dbReference type="Proteomes" id="UP000886047">
    <property type="component" value="Unassembled WGS sequence"/>
</dbReference>
<dbReference type="NCBIfam" id="TIGR04183">
    <property type="entry name" value="Por_Secre_tail"/>
    <property type="match status" value="1"/>
</dbReference>
<evidence type="ECO:0000313" key="10">
    <source>
        <dbReference type="EMBL" id="HDR52917.1"/>
    </source>
</evidence>
<dbReference type="GO" id="GO:0006508">
    <property type="term" value="P:proteolysis"/>
    <property type="evidence" value="ECO:0007669"/>
    <property type="project" value="UniProtKB-KW"/>
</dbReference>
<evidence type="ECO:0000256" key="6">
    <source>
        <dbReference type="ARBA" id="ARBA00022833"/>
    </source>
</evidence>
<evidence type="ECO:0000256" key="7">
    <source>
        <dbReference type="ARBA" id="ARBA00023049"/>
    </source>
</evidence>
<evidence type="ECO:0000256" key="3">
    <source>
        <dbReference type="ARBA" id="ARBA00022723"/>
    </source>
</evidence>
<dbReference type="InterPro" id="IPR024079">
    <property type="entry name" value="MetalloPept_cat_dom_sf"/>
</dbReference>
<dbReference type="SUPFAM" id="SSF55486">
    <property type="entry name" value="Metalloproteases ('zincins'), catalytic domain"/>
    <property type="match status" value="1"/>
</dbReference>
<dbReference type="EMBL" id="DSDK01000845">
    <property type="protein sequence ID" value="HDR52917.1"/>
    <property type="molecule type" value="Genomic_DNA"/>
</dbReference>
<dbReference type="PANTHER" id="PTHR47466">
    <property type="match status" value="1"/>
</dbReference>
<comment type="similarity">
    <text evidence="1">Belongs to the peptidase M43B family.</text>
</comment>
<dbReference type="Gene3D" id="3.40.390.10">
    <property type="entry name" value="Collagenase (Catalytic Domain)"/>
    <property type="match status" value="1"/>
</dbReference>
<keyword evidence="5" id="KW-0378">Hydrolase</keyword>
<sequence length="431" mass="48715">MKTRQIVFLLFVGMFSFALPFENKLIAQRNCGTMTFDSLRRVEYSLPSLEDFENWLNKKMTQDTRLKSDQIYHIPVIVHVVHNGENPGQGANINYEQVVSQIQVLKEDFRRMPGTRGDNDDSAGADTGIEFYLAEYDPDGEVLEEPGIDRVYGGRASWPSSPLRNPIETELKPSTIWDPERYFNIWTVNFGGFVSRNLLGYAQFPDMSGLDGLSGTNGSASTDGVVIGYQYFGSSDNGDFPDLYDPFDLGRTTTHEVGHWLGLRHIWGDGDCSVDDYCSDTPNTAEPNYGCPEGKVSCNSLDMINNYLDYTDDACMNIFTNCQKERMLTVLQNSPRRKELVENNINAIHEETDITVNIYVNQSGKMLHVEIPPDQRHLSLRIISIDGRQVARKEQLNTYNMVDLSYLPSGLYVVALTDGARYLTTQKIILK</sequence>